<dbReference type="InterPro" id="IPR001647">
    <property type="entry name" value="HTH_TetR"/>
</dbReference>
<dbReference type="Gene3D" id="1.10.10.60">
    <property type="entry name" value="Homeodomain-like"/>
    <property type="match status" value="1"/>
</dbReference>
<reference evidence="7" key="1">
    <citation type="journal article" date="2019" name="Int. J. Syst. Evol. Microbiol.">
        <title>The Global Catalogue of Microorganisms (GCM) 10K type strain sequencing project: providing services to taxonomists for standard genome sequencing and annotation.</title>
        <authorList>
            <consortium name="The Broad Institute Genomics Platform"/>
            <consortium name="The Broad Institute Genome Sequencing Center for Infectious Disease"/>
            <person name="Wu L."/>
            <person name="Ma J."/>
        </authorList>
    </citation>
    <scope>NUCLEOTIDE SEQUENCE [LARGE SCALE GENOMIC DNA]</scope>
    <source>
        <strain evidence="7">KACC 11904</strain>
    </source>
</reference>
<name>A0ABW0K2M1_9BACL</name>
<dbReference type="Proteomes" id="UP001596044">
    <property type="component" value="Unassembled WGS sequence"/>
</dbReference>
<dbReference type="InterPro" id="IPR036271">
    <property type="entry name" value="Tet_transcr_reg_TetR-rel_C_sf"/>
</dbReference>
<gene>
    <name evidence="6" type="ORF">ACFPOG_04400</name>
</gene>
<dbReference type="InterPro" id="IPR009057">
    <property type="entry name" value="Homeodomain-like_sf"/>
</dbReference>
<feature type="domain" description="HTH tetR-type" evidence="5">
    <location>
        <begin position="14"/>
        <end position="74"/>
    </location>
</feature>
<dbReference type="Gene3D" id="1.10.357.10">
    <property type="entry name" value="Tetracycline Repressor, domain 2"/>
    <property type="match status" value="1"/>
</dbReference>
<keyword evidence="3" id="KW-0804">Transcription</keyword>
<keyword evidence="7" id="KW-1185">Reference proteome</keyword>
<evidence type="ECO:0000256" key="2">
    <source>
        <dbReference type="ARBA" id="ARBA00023125"/>
    </source>
</evidence>
<dbReference type="EMBL" id="JBHSMJ010000007">
    <property type="protein sequence ID" value="MFC5447485.1"/>
    <property type="molecule type" value="Genomic_DNA"/>
</dbReference>
<feature type="DNA-binding region" description="H-T-H motif" evidence="4">
    <location>
        <begin position="37"/>
        <end position="56"/>
    </location>
</feature>
<protein>
    <submittedName>
        <fullName evidence="6">TetR/AcrR family transcriptional regulator</fullName>
    </submittedName>
</protein>
<dbReference type="RefSeq" id="WP_270884271.1">
    <property type="nucleotide sequence ID" value="NZ_JAQFVF010000065.1"/>
</dbReference>
<evidence type="ECO:0000313" key="7">
    <source>
        <dbReference type="Proteomes" id="UP001596044"/>
    </source>
</evidence>
<keyword evidence="1" id="KW-0805">Transcription regulation</keyword>
<organism evidence="6 7">
    <name type="scientific">Paenibacillus aestuarii</name>
    <dbReference type="NCBI Taxonomy" id="516965"/>
    <lineage>
        <taxon>Bacteria</taxon>
        <taxon>Bacillati</taxon>
        <taxon>Bacillota</taxon>
        <taxon>Bacilli</taxon>
        <taxon>Bacillales</taxon>
        <taxon>Paenibacillaceae</taxon>
        <taxon>Paenibacillus</taxon>
    </lineage>
</organism>
<dbReference type="PRINTS" id="PR00455">
    <property type="entry name" value="HTHTETR"/>
</dbReference>
<evidence type="ECO:0000313" key="6">
    <source>
        <dbReference type="EMBL" id="MFC5447485.1"/>
    </source>
</evidence>
<dbReference type="PANTHER" id="PTHR30055">
    <property type="entry name" value="HTH-TYPE TRANSCRIPTIONAL REGULATOR RUTR"/>
    <property type="match status" value="1"/>
</dbReference>
<dbReference type="PANTHER" id="PTHR30055:SF234">
    <property type="entry name" value="HTH-TYPE TRANSCRIPTIONAL REGULATOR BETI"/>
    <property type="match status" value="1"/>
</dbReference>
<dbReference type="Pfam" id="PF00440">
    <property type="entry name" value="TetR_N"/>
    <property type="match status" value="1"/>
</dbReference>
<evidence type="ECO:0000256" key="3">
    <source>
        <dbReference type="ARBA" id="ARBA00023163"/>
    </source>
</evidence>
<evidence type="ECO:0000256" key="4">
    <source>
        <dbReference type="PROSITE-ProRule" id="PRU00335"/>
    </source>
</evidence>
<dbReference type="SUPFAM" id="SSF46689">
    <property type="entry name" value="Homeodomain-like"/>
    <property type="match status" value="1"/>
</dbReference>
<keyword evidence="2 4" id="KW-0238">DNA-binding</keyword>
<dbReference type="InterPro" id="IPR050109">
    <property type="entry name" value="HTH-type_TetR-like_transc_reg"/>
</dbReference>
<accession>A0ABW0K2M1</accession>
<dbReference type="PROSITE" id="PS50977">
    <property type="entry name" value="HTH_TETR_2"/>
    <property type="match status" value="1"/>
</dbReference>
<evidence type="ECO:0000256" key="1">
    <source>
        <dbReference type="ARBA" id="ARBA00023015"/>
    </source>
</evidence>
<dbReference type="SUPFAM" id="SSF48498">
    <property type="entry name" value="Tetracyclin repressor-like, C-terminal domain"/>
    <property type="match status" value="1"/>
</dbReference>
<comment type="caution">
    <text evidence="6">The sequence shown here is derived from an EMBL/GenBank/DDBJ whole genome shotgun (WGS) entry which is preliminary data.</text>
</comment>
<proteinExistence type="predicted"/>
<evidence type="ECO:0000259" key="5">
    <source>
        <dbReference type="PROSITE" id="PS50977"/>
    </source>
</evidence>
<sequence>MKRNTEKSAEQLSDERREQIKRAALKVFAIRGIEGTKMSMIAAEAGISQGLSYRYFNSKEEIFSLLVQEAIDEAQSAIRTVSELPGTPKEQLLAFTQRMLDDNHKYHFLLLQHGFTSEVVPLQAKLSLEQYKPEETIEHFVPLFTKGQERGEFRTGDPQKLLFLYFSVVTGLMLQHYDLPPNYWQQQVSDLMRIIMK</sequence>